<evidence type="ECO:0000256" key="9">
    <source>
        <dbReference type="ARBA" id="ARBA00022840"/>
    </source>
</evidence>
<evidence type="ECO:0000256" key="4">
    <source>
        <dbReference type="ARBA" id="ARBA00022553"/>
    </source>
</evidence>
<dbReference type="EC" id="2.7.13.3" evidence="3"/>
<keyword evidence="6 12" id="KW-0812">Transmembrane</keyword>
<evidence type="ECO:0000313" key="15">
    <source>
        <dbReference type="EMBL" id="AVP59088.1"/>
    </source>
</evidence>
<reference evidence="16" key="1">
    <citation type="submission" date="2018-03" db="EMBL/GenBank/DDBJ databases">
        <title>Genome sequencing of Melaminivora sp. strain SC2-7.</title>
        <authorList>
            <person name="Kim S.-J."/>
            <person name="Heo J."/>
            <person name="Ahn J.-H."/>
            <person name="Kwon S.-W."/>
        </authorList>
    </citation>
    <scope>NUCLEOTIDE SEQUENCE [LARGE SCALE GENOMIC DNA]</scope>
    <source>
        <strain evidence="16">SC2-7</strain>
    </source>
</reference>
<keyword evidence="12" id="KW-0472">Membrane</keyword>
<comment type="subcellular location">
    <subcellularLocation>
        <location evidence="2">Membrane</location>
        <topology evidence="2">Multi-pass membrane protein</topology>
    </subcellularLocation>
</comment>
<keyword evidence="16" id="KW-1185">Reference proteome</keyword>
<dbReference type="InterPro" id="IPR050428">
    <property type="entry name" value="TCS_sensor_his_kinase"/>
</dbReference>
<dbReference type="Gene3D" id="3.30.565.10">
    <property type="entry name" value="Histidine kinase-like ATPase, C-terminal domain"/>
    <property type="match status" value="1"/>
</dbReference>
<evidence type="ECO:0000256" key="10">
    <source>
        <dbReference type="ARBA" id="ARBA00022989"/>
    </source>
</evidence>
<evidence type="ECO:0000256" key="7">
    <source>
        <dbReference type="ARBA" id="ARBA00022741"/>
    </source>
</evidence>
<evidence type="ECO:0000259" key="13">
    <source>
        <dbReference type="PROSITE" id="PS50109"/>
    </source>
</evidence>
<dbReference type="Gene3D" id="1.10.287.130">
    <property type="match status" value="1"/>
</dbReference>
<feature type="transmembrane region" description="Helical" evidence="12">
    <location>
        <begin position="160"/>
        <end position="179"/>
    </location>
</feature>
<dbReference type="AlphaFoldDB" id="A0A2P1NPU6"/>
<dbReference type="GO" id="GO:0005886">
    <property type="term" value="C:plasma membrane"/>
    <property type="evidence" value="ECO:0007669"/>
    <property type="project" value="TreeGrafter"/>
</dbReference>
<dbReference type="CDD" id="cd00082">
    <property type="entry name" value="HisKA"/>
    <property type="match status" value="1"/>
</dbReference>
<evidence type="ECO:0000256" key="8">
    <source>
        <dbReference type="ARBA" id="ARBA00022777"/>
    </source>
</evidence>
<protein>
    <recommendedName>
        <fullName evidence="3">histidine kinase</fullName>
        <ecNumber evidence="3">2.7.13.3</ecNumber>
    </recommendedName>
</protein>
<organism evidence="15 16">
    <name type="scientific">Pulveribacter suum</name>
    <dbReference type="NCBI Taxonomy" id="2116657"/>
    <lineage>
        <taxon>Bacteria</taxon>
        <taxon>Pseudomonadati</taxon>
        <taxon>Pseudomonadota</taxon>
        <taxon>Betaproteobacteria</taxon>
        <taxon>Burkholderiales</taxon>
        <taxon>Comamonadaceae</taxon>
        <taxon>Pulveribacter</taxon>
    </lineage>
</organism>
<evidence type="ECO:0000256" key="3">
    <source>
        <dbReference type="ARBA" id="ARBA00012438"/>
    </source>
</evidence>
<dbReference type="SUPFAM" id="SSF55874">
    <property type="entry name" value="ATPase domain of HSP90 chaperone/DNA topoisomerase II/histidine kinase"/>
    <property type="match status" value="1"/>
</dbReference>
<dbReference type="Proteomes" id="UP000241829">
    <property type="component" value="Chromosome"/>
</dbReference>
<evidence type="ECO:0000256" key="12">
    <source>
        <dbReference type="SAM" id="Phobius"/>
    </source>
</evidence>
<dbReference type="InterPro" id="IPR003594">
    <property type="entry name" value="HATPase_dom"/>
</dbReference>
<gene>
    <name evidence="15" type="ORF">C7H73_11120</name>
</gene>
<comment type="catalytic activity">
    <reaction evidence="1">
        <text>ATP + protein L-histidine = ADP + protein N-phospho-L-histidine.</text>
        <dbReference type="EC" id="2.7.13.3"/>
    </reaction>
</comment>
<dbReference type="OrthoDB" id="8583694at2"/>
<evidence type="ECO:0000313" key="16">
    <source>
        <dbReference type="Proteomes" id="UP000241829"/>
    </source>
</evidence>
<dbReference type="SUPFAM" id="SSF47384">
    <property type="entry name" value="Homodimeric domain of signal transducing histidine kinase"/>
    <property type="match status" value="1"/>
</dbReference>
<dbReference type="Pfam" id="PF00512">
    <property type="entry name" value="HisKA"/>
    <property type="match status" value="1"/>
</dbReference>
<name>A0A2P1NPU6_9BURK</name>
<evidence type="ECO:0000256" key="2">
    <source>
        <dbReference type="ARBA" id="ARBA00004141"/>
    </source>
</evidence>
<keyword evidence="5" id="KW-0808">Transferase</keyword>
<evidence type="ECO:0000256" key="6">
    <source>
        <dbReference type="ARBA" id="ARBA00022692"/>
    </source>
</evidence>
<feature type="domain" description="Histidine kinase" evidence="13">
    <location>
        <begin position="240"/>
        <end position="476"/>
    </location>
</feature>
<keyword evidence="9" id="KW-0067">ATP-binding</keyword>
<evidence type="ECO:0000256" key="1">
    <source>
        <dbReference type="ARBA" id="ARBA00000085"/>
    </source>
</evidence>
<dbReference type="GO" id="GO:0000155">
    <property type="term" value="F:phosphorelay sensor kinase activity"/>
    <property type="evidence" value="ECO:0007669"/>
    <property type="project" value="InterPro"/>
</dbReference>
<keyword evidence="4" id="KW-0597">Phosphoprotein</keyword>
<dbReference type="InterPro" id="IPR003660">
    <property type="entry name" value="HAMP_dom"/>
</dbReference>
<dbReference type="SMART" id="SM00387">
    <property type="entry name" value="HATPase_c"/>
    <property type="match status" value="1"/>
</dbReference>
<keyword evidence="11" id="KW-0902">Two-component regulatory system</keyword>
<dbReference type="PROSITE" id="PS50109">
    <property type="entry name" value="HIS_KIN"/>
    <property type="match status" value="1"/>
</dbReference>
<dbReference type="InterPro" id="IPR036097">
    <property type="entry name" value="HisK_dim/P_sf"/>
</dbReference>
<evidence type="ECO:0000256" key="5">
    <source>
        <dbReference type="ARBA" id="ARBA00022679"/>
    </source>
</evidence>
<dbReference type="KEGG" id="melm:C7H73_11120"/>
<accession>A0A2P1NPU6</accession>
<keyword evidence="10 12" id="KW-1133">Transmembrane helix</keyword>
<feature type="domain" description="HAMP" evidence="14">
    <location>
        <begin position="183"/>
        <end position="232"/>
    </location>
</feature>
<evidence type="ECO:0000256" key="11">
    <source>
        <dbReference type="ARBA" id="ARBA00023012"/>
    </source>
</evidence>
<dbReference type="GO" id="GO:0005524">
    <property type="term" value="F:ATP binding"/>
    <property type="evidence" value="ECO:0007669"/>
    <property type="project" value="UniProtKB-KW"/>
</dbReference>
<sequence length="478" mass="50845">MKSLRRRLVLGLALATCLLWAVVGWWRVGVLQGELEAMLDERLVASARMVASIVHQFQPAPVPAPSPDEAALQQQLHSVIARDGVACEVSLVRSEVEVLPIARTGDAPAHSTLGAPGFGTITKGGKTWRTYVLQDGELRVATSDRLDLRAQLARSAMRSLMLTFAVALAGVWLLVWLLVTRCLRPLAQLQHELRQRQPQATEPVRAGQDVRELAPLVASLNALLARARSAIEHERRWTADAAHELRTPLTAIKTQVQVAQMALATPGRDAIAHEALGAALQGIAHMHGTLEQLLQLARVEGAATPEGAHATPAAAIAQALERAVQQSRQRAQHERGSAPAVDVRCQPPAHDAAWQRGHIAVPAALLASAIGDLLDNALRHHAGDGPVECTLALLPGAGGDAPGCAEITLRDHGPGLTEEECVLATQRFWRKGATSSTGSGLGLTIARRIAESGGGTLQLAPTHPGLIARLRWPLQPAG</sequence>
<evidence type="ECO:0000259" key="14">
    <source>
        <dbReference type="PROSITE" id="PS50885"/>
    </source>
</evidence>
<dbReference type="PROSITE" id="PS50885">
    <property type="entry name" value="HAMP"/>
    <property type="match status" value="1"/>
</dbReference>
<dbReference type="InterPro" id="IPR005467">
    <property type="entry name" value="His_kinase_dom"/>
</dbReference>
<dbReference type="PANTHER" id="PTHR45436">
    <property type="entry name" value="SENSOR HISTIDINE KINASE YKOH"/>
    <property type="match status" value="1"/>
</dbReference>
<keyword evidence="7" id="KW-0547">Nucleotide-binding</keyword>
<dbReference type="InterPro" id="IPR003661">
    <property type="entry name" value="HisK_dim/P_dom"/>
</dbReference>
<dbReference type="SMART" id="SM00388">
    <property type="entry name" value="HisKA"/>
    <property type="match status" value="1"/>
</dbReference>
<keyword evidence="8 15" id="KW-0418">Kinase</keyword>
<proteinExistence type="predicted"/>
<dbReference type="InterPro" id="IPR036890">
    <property type="entry name" value="HATPase_C_sf"/>
</dbReference>
<dbReference type="Pfam" id="PF02518">
    <property type="entry name" value="HATPase_c"/>
    <property type="match status" value="1"/>
</dbReference>
<dbReference type="EMBL" id="CP027792">
    <property type="protein sequence ID" value="AVP59088.1"/>
    <property type="molecule type" value="Genomic_DNA"/>
</dbReference>
<dbReference type="PANTHER" id="PTHR45436:SF14">
    <property type="entry name" value="SENSOR PROTEIN QSEC"/>
    <property type="match status" value="1"/>
</dbReference>